<dbReference type="InterPro" id="IPR029069">
    <property type="entry name" value="HotDog_dom_sf"/>
</dbReference>
<accession>A0A3B0U3Q8</accession>
<dbReference type="InterPro" id="IPR027961">
    <property type="entry name" value="DUF4442"/>
</dbReference>
<dbReference type="SUPFAM" id="SSF54637">
    <property type="entry name" value="Thioesterase/thiol ester dehydrase-isomerase"/>
    <property type="match status" value="1"/>
</dbReference>
<dbReference type="EMBL" id="UOEL01000112">
    <property type="protein sequence ID" value="VAW14056.1"/>
    <property type="molecule type" value="Genomic_DNA"/>
</dbReference>
<evidence type="ECO:0008006" key="2">
    <source>
        <dbReference type="Google" id="ProtNLM"/>
    </source>
</evidence>
<proteinExistence type="predicted"/>
<sequence length="153" mass="17426">MTLTPQKINTFNFFKLPSVWWCGIRAKELQENKCVVHVKFRWINQNPFKSMFWAVQGMAAELTTGALVMMHIRESTARISMLVLTNNATFTKKATGRITFSCDQGEEVKEAILKTIETGEAQTIWMKSVGVNKDGVVVSTFNFEWTLKVKSQV</sequence>
<protein>
    <recommendedName>
        <fullName evidence="2">Thioesterase</fullName>
    </recommendedName>
</protein>
<gene>
    <name evidence="1" type="ORF">MNBD_BACTEROID03-919</name>
</gene>
<name>A0A3B0U3Q8_9ZZZZ</name>
<dbReference type="AlphaFoldDB" id="A0A3B0U3Q8"/>
<reference evidence="1" key="1">
    <citation type="submission" date="2018-06" db="EMBL/GenBank/DDBJ databases">
        <authorList>
            <person name="Zhirakovskaya E."/>
        </authorList>
    </citation>
    <scope>NUCLEOTIDE SEQUENCE</scope>
</reference>
<dbReference type="Pfam" id="PF14539">
    <property type="entry name" value="DUF4442"/>
    <property type="match status" value="1"/>
</dbReference>
<dbReference type="Gene3D" id="3.10.129.10">
    <property type="entry name" value="Hotdog Thioesterase"/>
    <property type="match status" value="1"/>
</dbReference>
<evidence type="ECO:0000313" key="1">
    <source>
        <dbReference type="EMBL" id="VAW14056.1"/>
    </source>
</evidence>
<organism evidence="1">
    <name type="scientific">hydrothermal vent metagenome</name>
    <dbReference type="NCBI Taxonomy" id="652676"/>
    <lineage>
        <taxon>unclassified sequences</taxon>
        <taxon>metagenomes</taxon>
        <taxon>ecological metagenomes</taxon>
    </lineage>
</organism>